<evidence type="ECO:0000256" key="2">
    <source>
        <dbReference type="SAM" id="Phobius"/>
    </source>
</evidence>
<dbReference type="RefSeq" id="WP_265143416.1">
    <property type="nucleotide sequence ID" value="NZ_JAPCHZ010000001.1"/>
</dbReference>
<organism evidence="3 4">
    <name type="scientific">Kaistella yananensis</name>
    <dbReference type="NCBI Taxonomy" id="2989820"/>
    <lineage>
        <taxon>Bacteria</taxon>
        <taxon>Pseudomonadati</taxon>
        <taxon>Bacteroidota</taxon>
        <taxon>Flavobacteriia</taxon>
        <taxon>Flavobacteriales</taxon>
        <taxon>Weeksellaceae</taxon>
        <taxon>Chryseobacterium group</taxon>
        <taxon>Kaistella</taxon>
    </lineage>
</organism>
<evidence type="ECO:0000313" key="3">
    <source>
        <dbReference type="EMBL" id="MCW4451210.1"/>
    </source>
</evidence>
<feature type="transmembrane region" description="Helical" evidence="2">
    <location>
        <begin position="71"/>
        <end position="91"/>
    </location>
</feature>
<keyword evidence="1" id="KW-0175">Coiled coil</keyword>
<feature type="coiled-coil region" evidence="1">
    <location>
        <begin position="41"/>
        <end position="68"/>
    </location>
</feature>
<keyword evidence="2" id="KW-0812">Transmembrane</keyword>
<reference evidence="3 4" key="1">
    <citation type="submission" date="2022-10" db="EMBL/GenBank/DDBJ databases">
        <title>Kaistella sp. BT-6-1-3.</title>
        <authorList>
            <person name="Ai J."/>
            <person name="Deng Z."/>
        </authorList>
    </citation>
    <scope>NUCLEOTIDE SEQUENCE [LARGE SCALE GENOMIC DNA]</scope>
    <source>
        <strain evidence="3 4">BT6-1-3</strain>
    </source>
</reference>
<evidence type="ECO:0000313" key="4">
    <source>
        <dbReference type="Proteomes" id="UP001209107"/>
    </source>
</evidence>
<protein>
    <submittedName>
        <fullName evidence="3">Uncharacterized protein</fullName>
    </submittedName>
</protein>
<keyword evidence="2" id="KW-1133">Transmembrane helix</keyword>
<sequence>MKIFKILNIIFLLATIYQFYNFKIIYKYSISDEKLNTEYYYKEGRITKKEYEKELSDIEKEKKKIILYEKINQFLLILNILFFLYWVYVWINKKQ</sequence>
<gene>
    <name evidence="3" type="ORF">OK344_03215</name>
</gene>
<keyword evidence="2" id="KW-0472">Membrane</keyword>
<dbReference type="Proteomes" id="UP001209107">
    <property type="component" value="Unassembled WGS sequence"/>
</dbReference>
<dbReference type="EMBL" id="JAPCHZ010000001">
    <property type="protein sequence ID" value="MCW4451210.1"/>
    <property type="molecule type" value="Genomic_DNA"/>
</dbReference>
<keyword evidence="4" id="KW-1185">Reference proteome</keyword>
<evidence type="ECO:0000256" key="1">
    <source>
        <dbReference type="SAM" id="Coils"/>
    </source>
</evidence>
<accession>A0ABT3JKC5</accession>
<proteinExistence type="predicted"/>
<feature type="transmembrane region" description="Helical" evidence="2">
    <location>
        <begin position="6"/>
        <end position="26"/>
    </location>
</feature>
<comment type="caution">
    <text evidence="3">The sequence shown here is derived from an EMBL/GenBank/DDBJ whole genome shotgun (WGS) entry which is preliminary data.</text>
</comment>
<name>A0ABT3JKC5_9FLAO</name>